<proteinExistence type="predicted"/>
<feature type="region of interest" description="Disordered" evidence="1">
    <location>
        <begin position="103"/>
        <end position="137"/>
    </location>
</feature>
<accession>B4KZP6</accession>
<feature type="compositionally biased region" description="Basic and acidic residues" evidence="1">
    <location>
        <begin position="219"/>
        <end position="234"/>
    </location>
</feature>
<dbReference type="OrthoDB" id="8016551at2759"/>
<evidence type="ECO:0000313" key="3">
    <source>
        <dbReference type="Proteomes" id="UP000009192"/>
    </source>
</evidence>
<organism evidence="2 3">
    <name type="scientific">Drosophila mojavensis</name>
    <name type="common">Fruit fly</name>
    <dbReference type="NCBI Taxonomy" id="7230"/>
    <lineage>
        <taxon>Eukaryota</taxon>
        <taxon>Metazoa</taxon>
        <taxon>Ecdysozoa</taxon>
        <taxon>Arthropoda</taxon>
        <taxon>Hexapoda</taxon>
        <taxon>Insecta</taxon>
        <taxon>Pterygota</taxon>
        <taxon>Neoptera</taxon>
        <taxon>Endopterygota</taxon>
        <taxon>Diptera</taxon>
        <taxon>Brachycera</taxon>
        <taxon>Muscomorpha</taxon>
        <taxon>Ephydroidea</taxon>
        <taxon>Drosophilidae</taxon>
        <taxon>Drosophila</taxon>
    </lineage>
</organism>
<dbReference type="InParanoid" id="B4KZP6"/>
<feature type="region of interest" description="Disordered" evidence="1">
    <location>
        <begin position="33"/>
        <end position="52"/>
    </location>
</feature>
<feature type="compositionally biased region" description="Basic residues" evidence="1">
    <location>
        <begin position="203"/>
        <end position="213"/>
    </location>
</feature>
<protein>
    <submittedName>
        <fullName evidence="2">Uncharacterized protein</fullName>
    </submittedName>
</protein>
<dbReference type="Proteomes" id="UP000009192">
    <property type="component" value="Unassembled WGS sequence"/>
</dbReference>
<gene>
    <name evidence="2" type="primary">Dmoj\GI11775</name>
    <name evidence="2" type="ORF">Dmoj_GI11775</name>
</gene>
<feature type="region of interest" description="Disordered" evidence="1">
    <location>
        <begin position="62"/>
        <end position="89"/>
    </location>
</feature>
<feature type="compositionally biased region" description="Polar residues" evidence="1">
    <location>
        <begin position="103"/>
        <end position="114"/>
    </location>
</feature>
<name>B4KZP6_DROMO</name>
<keyword evidence="3" id="KW-1185">Reference proteome</keyword>
<evidence type="ECO:0000313" key="2">
    <source>
        <dbReference type="EMBL" id="EDW19002.2"/>
    </source>
</evidence>
<dbReference type="EMBL" id="CH933809">
    <property type="protein sequence ID" value="EDW19002.2"/>
    <property type="molecule type" value="Genomic_DNA"/>
</dbReference>
<dbReference type="KEGG" id="dmo:Dmoj_GI11775"/>
<sequence length="234" mass="26327">MGLGRVYVFSSVLLLVKYDWNFIWSRFRRTSTTATTTTTTTSTTEKPHSSTTAKAKIYLATSEEDHDSNFHNNRLPALSEDETNGLSHDANPLHFLKQLTGPETETSAAQVESTKPQEEPSEPQLETLKEQQSSKPESLAGAPIYITIPIYINTSGQRPLSLLIGDQELQLQRRMAGHKRMSSTKSPNSHFNRLLEQVEPPKKRTTNRHRSQSRSKIQALKESELLQHGDSKGQ</sequence>
<dbReference type="FunCoup" id="B4KZP6">
    <property type="interactions" value="17"/>
</dbReference>
<feature type="region of interest" description="Disordered" evidence="1">
    <location>
        <begin position="174"/>
        <end position="234"/>
    </location>
</feature>
<dbReference type="AlphaFoldDB" id="B4KZP6"/>
<dbReference type="HOGENOM" id="CLU_1225940_0_0_1"/>
<reference evidence="2 3" key="1">
    <citation type="journal article" date="2007" name="Nature">
        <title>Evolution of genes and genomes on the Drosophila phylogeny.</title>
        <authorList>
            <consortium name="Drosophila 12 Genomes Consortium"/>
            <person name="Clark A.G."/>
            <person name="Eisen M.B."/>
            <person name="Smith D.R."/>
            <person name="Bergman C.M."/>
            <person name="Oliver B."/>
            <person name="Markow T.A."/>
            <person name="Kaufman T.C."/>
            <person name="Kellis M."/>
            <person name="Gelbart W."/>
            <person name="Iyer V.N."/>
            <person name="Pollard D.A."/>
            <person name="Sackton T.B."/>
            <person name="Larracuente A.M."/>
            <person name="Singh N.D."/>
            <person name="Abad J.P."/>
            <person name="Abt D.N."/>
            <person name="Adryan B."/>
            <person name="Aguade M."/>
            <person name="Akashi H."/>
            <person name="Anderson W.W."/>
            <person name="Aquadro C.F."/>
            <person name="Ardell D.H."/>
            <person name="Arguello R."/>
            <person name="Artieri C.G."/>
            <person name="Barbash D.A."/>
            <person name="Barker D."/>
            <person name="Barsanti P."/>
            <person name="Batterham P."/>
            <person name="Batzoglou S."/>
            <person name="Begun D."/>
            <person name="Bhutkar A."/>
            <person name="Blanco E."/>
            <person name="Bosak S.A."/>
            <person name="Bradley R.K."/>
            <person name="Brand A.D."/>
            <person name="Brent M.R."/>
            <person name="Brooks A.N."/>
            <person name="Brown R.H."/>
            <person name="Butlin R.K."/>
            <person name="Caggese C."/>
            <person name="Calvi B.R."/>
            <person name="Bernardo de Carvalho A."/>
            <person name="Caspi A."/>
            <person name="Castrezana S."/>
            <person name="Celniker S.E."/>
            <person name="Chang J.L."/>
            <person name="Chapple C."/>
            <person name="Chatterji S."/>
            <person name="Chinwalla A."/>
            <person name="Civetta A."/>
            <person name="Clifton S.W."/>
            <person name="Comeron J.M."/>
            <person name="Costello J.C."/>
            <person name="Coyne J.A."/>
            <person name="Daub J."/>
            <person name="David R.G."/>
            <person name="Delcher A.L."/>
            <person name="Delehaunty K."/>
            <person name="Do C.B."/>
            <person name="Ebling H."/>
            <person name="Edwards K."/>
            <person name="Eickbush T."/>
            <person name="Evans J.D."/>
            <person name="Filipski A."/>
            <person name="Findeiss S."/>
            <person name="Freyhult E."/>
            <person name="Fulton L."/>
            <person name="Fulton R."/>
            <person name="Garcia A.C."/>
            <person name="Gardiner A."/>
            <person name="Garfield D.A."/>
            <person name="Garvin B.E."/>
            <person name="Gibson G."/>
            <person name="Gilbert D."/>
            <person name="Gnerre S."/>
            <person name="Godfrey J."/>
            <person name="Good R."/>
            <person name="Gotea V."/>
            <person name="Gravely B."/>
            <person name="Greenberg A.J."/>
            <person name="Griffiths-Jones S."/>
            <person name="Gross S."/>
            <person name="Guigo R."/>
            <person name="Gustafson E.A."/>
            <person name="Haerty W."/>
            <person name="Hahn M.W."/>
            <person name="Halligan D.L."/>
            <person name="Halpern A.L."/>
            <person name="Halter G.M."/>
            <person name="Han M.V."/>
            <person name="Heger A."/>
            <person name="Hillier L."/>
            <person name="Hinrichs A.S."/>
            <person name="Holmes I."/>
            <person name="Hoskins R.A."/>
            <person name="Hubisz M.J."/>
            <person name="Hultmark D."/>
            <person name="Huntley M.A."/>
            <person name="Jaffe D.B."/>
            <person name="Jagadeeshan S."/>
            <person name="Jeck W.R."/>
            <person name="Johnson J."/>
            <person name="Jones C.D."/>
            <person name="Jordan W.C."/>
            <person name="Karpen G.H."/>
            <person name="Kataoka E."/>
            <person name="Keightley P.D."/>
            <person name="Kheradpour P."/>
            <person name="Kirkness E.F."/>
            <person name="Koerich L.B."/>
            <person name="Kristiansen K."/>
            <person name="Kudrna D."/>
            <person name="Kulathinal R.J."/>
            <person name="Kumar S."/>
            <person name="Kwok R."/>
            <person name="Lander E."/>
            <person name="Langley C.H."/>
            <person name="Lapoint R."/>
            <person name="Lazzaro B.P."/>
            <person name="Lee S.J."/>
            <person name="Levesque L."/>
            <person name="Li R."/>
            <person name="Lin C.F."/>
            <person name="Lin M.F."/>
            <person name="Lindblad-Toh K."/>
            <person name="Llopart A."/>
            <person name="Long M."/>
            <person name="Low L."/>
            <person name="Lozovsky E."/>
            <person name="Lu J."/>
            <person name="Luo M."/>
            <person name="Machado C.A."/>
            <person name="Makalowski W."/>
            <person name="Marzo M."/>
            <person name="Matsuda M."/>
            <person name="Matzkin L."/>
            <person name="McAllister B."/>
            <person name="McBride C.S."/>
            <person name="McKernan B."/>
            <person name="McKernan K."/>
            <person name="Mendez-Lago M."/>
            <person name="Minx P."/>
            <person name="Mollenhauer M.U."/>
            <person name="Montooth K."/>
            <person name="Mount S.M."/>
            <person name="Mu X."/>
            <person name="Myers E."/>
            <person name="Negre B."/>
            <person name="Newfeld S."/>
            <person name="Nielsen R."/>
            <person name="Noor M.A."/>
            <person name="O'Grady P."/>
            <person name="Pachter L."/>
            <person name="Papaceit M."/>
            <person name="Parisi M.J."/>
            <person name="Parisi M."/>
            <person name="Parts L."/>
            <person name="Pedersen J.S."/>
            <person name="Pesole G."/>
            <person name="Phillippy A.M."/>
            <person name="Ponting C.P."/>
            <person name="Pop M."/>
            <person name="Porcelli D."/>
            <person name="Powell J.R."/>
            <person name="Prohaska S."/>
            <person name="Pruitt K."/>
            <person name="Puig M."/>
            <person name="Quesneville H."/>
            <person name="Ram K.R."/>
            <person name="Rand D."/>
            <person name="Rasmussen M.D."/>
            <person name="Reed L.K."/>
            <person name="Reenan R."/>
            <person name="Reily A."/>
            <person name="Remington K.A."/>
            <person name="Rieger T.T."/>
            <person name="Ritchie M.G."/>
            <person name="Robin C."/>
            <person name="Rogers Y.H."/>
            <person name="Rohde C."/>
            <person name="Rozas J."/>
            <person name="Rubenfield M.J."/>
            <person name="Ruiz A."/>
            <person name="Russo S."/>
            <person name="Salzberg S.L."/>
            <person name="Sanchez-Gracia A."/>
            <person name="Saranga D.J."/>
            <person name="Sato H."/>
            <person name="Schaeffer S.W."/>
            <person name="Schatz M.C."/>
            <person name="Schlenke T."/>
            <person name="Schwartz R."/>
            <person name="Segarra C."/>
            <person name="Singh R.S."/>
            <person name="Sirot L."/>
            <person name="Sirota M."/>
            <person name="Sisneros N.B."/>
            <person name="Smith C.D."/>
            <person name="Smith T.F."/>
            <person name="Spieth J."/>
            <person name="Stage D.E."/>
            <person name="Stark A."/>
            <person name="Stephan W."/>
            <person name="Strausberg R.L."/>
            <person name="Strempel S."/>
            <person name="Sturgill D."/>
            <person name="Sutton G."/>
            <person name="Sutton G.G."/>
            <person name="Tao W."/>
            <person name="Teichmann S."/>
            <person name="Tobari Y.N."/>
            <person name="Tomimura Y."/>
            <person name="Tsolas J.M."/>
            <person name="Valente V.L."/>
            <person name="Venter E."/>
            <person name="Venter J.C."/>
            <person name="Vicario S."/>
            <person name="Vieira F.G."/>
            <person name="Vilella A.J."/>
            <person name="Villasante A."/>
            <person name="Walenz B."/>
            <person name="Wang J."/>
            <person name="Wasserman M."/>
            <person name="Watts T."/>
            <person name="Wilson D."/>
            <person name="Wilson R.K."/>
            <person name="Wing R.A."/>
            <person name="Wolfner M.F."/>
            <person name="Wong A."/>
            <person name="Wong G.K."/>
            <person name="Wu C.I."/>
            <person name="Wu G."/>
            <person name="Yamamoto D."/>
            <person name="Yang H.P."/>
            <person name="Yang S.P."/>
            <person name="Yorke J.A."/>
            <person name="Yoshida K."/>
            <person name="Zdobnov E."/>
            <person name="Zhang P."/>
            <person name="Zhang Y."/>
            <person name="Zimin A.V."/>
            <person name="Baldwin J."/>
            <person name="Abdouelleil A."/>
            <person name="Abdulkadir J."/>
            <person name="Abebe A."/>
            <person name="Abera B."/>
            <person name="Abreu J."/>
            <person name="Acer S.C."/>
            <person name="Aftuck L."/>
            <person name="Alexander A."/>
            <person name="An P."/>
            <person name="Anderson E."/>
            <person name="Anderson S."/>
            <person name="Arachi H."/>
            <person name="Azer M."/>
            <person name="Bachantsang P."/>
            <person name="Barry A."/>
            <person name="Bayul T."/>
            <person name="Berlin A."/>
            <person name="Bessette D."/>
            <person name="Bloom T."/>
            <person name="Blye J."/>
            <person name="Boguslavskiy L."/>
            <person name="Bonnet C."/>
            <person name="Boukhgalter B."/>
            <person name="Bourzgui I."/>
            <person name="Brown A."/>
            <person name="Cahill P."/>
            <person name="Channer S."/>
            <person name="Cheshatsang Y."/>
            <person name="Chuda L."/>
            <person name="Citroen M."/>
            <person name="Collymore A."/>
            <person name="Cooke P."/>
            <person name="Costello M."/>
            <person name="D'Aco K."/>
            <person name="Daza R."/>
            <person name="De Haan G."/>
            <person name="DeGray S."/>
            <person name="DeMaso C."/>
            <person name="Dhargay N."/>
            <person name="Dooley K."/>
            <person name="Dooley E."/>
            <person name="Doricent M."/>
            <person name="Dorje P."/>
            <person name="Dorjee K."/>
            <person name="Dupes A."/>
            <person name="Elong R."/>
            <person name="Falk J."/>
            <person name="Farina A."/>
            <person name="Faro S."/>
            <person name="Ferguson D."/>
            <person name="Fisher S."/>
            <person name="Foley C.D."/>
            <person name="Franke A."/>
            <person name="Friedrich D."/>
            <person name="Gadbois L."/>
            <person name="Gearin G."/>
            <person name="Gearin C.R."/>
            <person name="Giannoukos G."/>
            <person name="Goode T."/>
            <person name="Graham J."/>
            <person name="Grandbois E."/>
            <person name="Grewal S."/>
            <person name="Gyaltsen K."/>
            <person name="Hafez N."/>
            <person name="Hagos B."/>
            <person name="Hall J."/>
            <person name="Henson C."/>
            <person name="Hollinger A."/>
            <person name="Honan T."/>
            <person name="Huard M.D."/>
            <person name="Hughes L."/>
            <person name="Hurhula B."/>
            <person name="Husby M.E."/>
            <person name="Kamat A."/>
            <person name="Kanga B."/>
            <person name="Kashin S."/>
            <person name="Khazanovich D."/>
            <person name="Kisner P."/>
            <person name="Lance K."/>
            <person name="Lara M."/>
            <person name="Lee W."/>
            <person name="Lennon N."/>
            <person name="Letendre F."/>
            <person name="LeVine R."/>
            <person name="Lipovsky A."/>
            <person name="Liu X."/>
            <person name="Liu J."/>
            <person name="Liu S."/>
            <person name="Lokyitsang T."/>
            <person name="Lokyitsang Y."/>
            <person name="Lubonja R."/>
            <person name="Lui A."/>
            <person name="MacDonald P."/>
            <person name="Magnisalis V."/>
            <person name="Maru K."/>
            <person name="Matthews C."/>
            <person name="McCusker W."/>
            <person name="McDonough S."/>
            <person name="Mehta T."/>
            <person name="Meldrim J."/>
            <person name="Meneus L."/>
            <person name="Mihai O."/>
            <person name="Mihalev A."/>
            <person name="Mihova T."/>
            <person name="Mittelman R."/>
            <person name="Mlenga V."/>
            <person name="Montmayeur A."/>
            <person name="Mulrain L."/>
            <person name="Navidi A."/>
            <person name="Naylor J."/>
            <person name="Negash T."/>
            <person name="Nguyen T."/>
            <person name="Nguyen N."/>
            <person name="Nicol R."/>
            <person name="Norbu C."/>
            <person name="Norbu N."/>
            <person name="Novod N."/>
            <person name="O'Neill B."/>
            <person name="Osman S."/>
            <person name="Markiewicz E."/>
            <person name="Oyono O.L."/>
            <person name="Patti C."/>
            <person name="Phunkhang P."/>
            <person name="Pierre F."/>
            <person name="Priest M."/>
            <person name="Raghuraman S."/>
            <person name="Rege F."/>
            <person name="Reyes R."/>
            <person name="Rise C."/>
            <person name="Rogov P."/>
            <person name="Ross K."/>
            <person name="Ryan E."/>
            <person name="Settipalli S."/>
            <person name="Shea T."/>
            <person name="Sherpa N."/>
            <person name="Shi L."/>
            <person name="Shih D."/>
            <person name="Sparrow T."/>
            <person name="Spaulding J."/>
            <person name="Stalker J."/>
            <person name="Stange-Thomann N."/>
            <person name="Stavropoulos S."/>
            <person name="Stone C."/>
            <person name="Strader C."/>
            <person name="Tesfaye S."/>
            <person name="Thomson T."/>
            <person name="Thoulutsang Y."/>
            <person name="Thoulutsang D."/>
            <person name="Topham K."/>
            <person name="Topping I."/>
            <person name="Tsamla T."/>
            <person name="Vassiliev H."/>
            <person name="Vo A."/>
            <person name="Wangchuk T."/>
            <person name="Wangdi T."/>
            <person name="Weiand M."/>
            <person name="Wilkinson J."/>
            <person name="Wilson A."/>
            <person name="Yadav S."/>
            <person name="Young G."/>
            <person name="Yu Q."/>
            <person name="Zembek L."/>
            <person name="Zhong D."/>
            <person name="Zimmer A."/>
            <person name="Zwirko Z."/>
            <person name="Jaffe D.B."/>
            <person name="Alvarez P."/>
            <person name="Brockman W."/>
            <person name="Butler J."/>
            <person name="Chin C."/>
            <person name="Gnerre S."/>
            <person name="Grabherr M."/>
            <person name="Kleber M."/>
            <person name="Mauceli E."/>
            <person name="MacCallum I."/>
        </authorList>
    </citation>
    <scope>NUCLEOTIDE SEQUENCE [LARGE SCALE GENOMIC DNA]</scope>
    <source>
        <strain evidence="3">Tucson 15081-1352.22</strain>
    </source>
</reference>
<evidence type="ECO:0000256" key="1">
    <source>
        <dbReference type="SAM" id="MobiDB-lite"/>
    </source>
</evidence>